<feature type="compositionally biased region" description="Low complexity" evidence="1">
    <location>
        <begin position="454"/>
        <end position="468"/>
    </location>
</feature>
<evidence type="ECO:0000256" key="1">
    <source>
        <dbReference type="SAM" id="MobiDB-lite"/>
    </source>
</evidence>
<feature type="region of interest" description="Disordered" evidence="1">
    <location>
        <begin position="1156"/>
        <end position="1181"/>
    </location>
</feature>
<keyword evidence="3" id="KW-1185">Reference proteome</keyword>
<organism evidence="2 3">
    <name type="scientific">Porcisia hertigi</name>
    <dbReference type="NCBI Taxonomy" id="2761500"/>
    <lineage>
        <taxon>Eukaryota</taxon>
        <taxon>Discoba</taxon>
        <taxon>Euglenozoa</taxon>
        <taxon>Kinetoplastea</taxon>
        <taxon>Metakinetoplastina</taxon>
        <taxon>Trypanosomatida</taxon>
        <taxon>Trypanosomatidae</taxon>
        <taxon>Leishmaniinae</taxon>
        <taxon>Porcisia</taxon>
    </lineage>
</organism>
<evidence type="ECO:0000313" key="2">
    <source>
        <dbReference type="EMBL" id="KAG5506440.1"/>
    </source>
</evidence>
<sequence length="1564" mass="166785">MGAVPSRECTSLFSYFRGTYEVGMIPLTKYYFGKDTDTATTTAGDEPPSSLAAHADTRSHVRQQLRKQLVLMRQDSAALYANARDVENILKSLSHQDRNVACCNSNGNGEARATFAETTSQASTMSPVKTASTSAAPAATTDVKHDAHHSVGATVSEDSTAKTPCTGDLFRGQCNALSPAHKQDGSAADQPHAAEALLMRDYWNIMPDSNFTEEDLDRFLEMVDATLFDTNDELLSAYPISDDTVTASGTWDAKPFLPVPCALCLAYPDGKERDGAFSLDGRVINVIGYFGLMTREMQNAFKVVKRLPSEEEKRRQQQQLQEEHEHAHESGSAPSPLTFLNTAILTCAGDRTLERVLVLASVMLRQQFHTIGRRQLLQVKLKRLLREQSEQKANSDPKMVSYLQALLALPPTTTDQKQPFFDPLLEAPLPSIPVGIYKPTQYINAVLDEAVQQPNASSPSSSLRPAPSDTTGDENPPKGGVELGGSPTGGSSAADVPAGSVPGIALHVPGQGSGSEDTFPLSKDGGGVPLGSDTLAASPHDVHPLPLTQSEEDAITFALCRRMEKVRVVIETASNNYSALKSLTENFAFLCCQIVFDPSLTVMELIDLPALVETGSFKPAASAMTAVSTLDATAADEAQAGATISQPTTSDAENLLKADRLSKPLLSPTSAILIKLDPLHVCQATMWASSFFHCPRLLPHGKWVKYKLKDECEQLRHVLQNKDMLIAHWRKTHVEQAGQYLGKHTARLLEHVRALQVEMEEARALPAEYWSDRPVYVNQDGRKYSLYESRYGTMLIGVRAFPAGNSLSMAAASAKELRTAGAKTAASSCPIPVPACNTTPTAHEEPANSIPGILHSVGNDSGHGLANAPRSVGSQSIGVSGIRSGQTVLGGPNNNDGTSPINMKKGSNISVRQGPRGGRNIGDSDTGYPDSGPHVNHVLSGGSVKSMYATAPFLQPHAYQSRNIESHDAPPYMDMKSNGPGGMVTYRTSPFMPGYPARVASGYNRPPPQQPQCVNMMTEIYNPQVSPSAHNSGYPRVQQSPAYDIAAWPATQSRGAQLPLYPVSSHMATARKPQPQGEAAIGGPPGFAYATASSMPCTLEMPLYHASFYNTRPGPVNIGASASFPQQRQPPPSYGKSTAAHSLPSDFKLHWKNCEASRPSEPAEASSSTTRQGSSTSATTSAAPLCPHGCIGMNQDDIGASGTFFPANPCSMSVTRRGSDPSVTQAGDVNGTTKVTTAVPTSAVLQSVMPWSLKGTASWGCDDTGTDDTTQILLRSTELLDADDGEDKVSASSDVHNATDCRIASDENGLGGSGATQLMAHQDILLVSAANGVTLPRPKPNIDVSAVNVLLGSTSQSQESNPATSSASMTWRLPFSSIAEPSKAAPPASPFQPSSIFPVYVVQLPARATEHHRQQPSTISTSLATTPLPDKPIYYTMPNGVPLLLQPATAGGGMAMAYANGQPLPSDGEGVTPCPVAPQPPQLQQHQQPLMHLIQSGQSLMNMPDIDRLPVAPFSAHTSASWSGQHRPLLNGGVDLASLFTSNHTPVYNNSDYENPFQHGNGFS</sequence>
<evidence type="ECO:0000313" key="3">
    <source>
        <dbReference type="Proteomes" id="UP000674318"/>
    </source>
</evidence>
<dbReference type="OrthoDB" id="266014at2759"/>
<dbReference type="EMBL" id="JAFJZO010000020">
    <property type="protein sequence ID" value="KAG5506440.1"/>
    <property type="molecule type" value="Genomic_DNA"/>
</dbReference>
<name>A0A836IWP3_9TRYP</name>
<gene>
    <name evidence="2" type="ORF">JKF63_05943</name>
</gene>
<feature type="region of interest" description="Disordered" evidence="1">
    <location>
        <begin position="1119"/>
        <end position="1141"/>
    </location>
</feature>
<proteinExistence type="predicted"/>
<feature type="region of interest" description="Disordered" evidence="1">
    <location>
        <begin position="884"/>
        <end position="935"/>
    </location>
</feature>
<comment type="caution">
    <text evidence="2">The sequence shown here is derived from an EMBL/GenBank/DDBJ whole genome shotgun (WGS) entry which is preliminary data.</text>
</comment>
<accession>A0A836IWP3</accession>
<feature type="compositionally biased region" description="Polar residues" evidence="1">
    <location>
        <begin position="892"/>
        <end position="911"/>
    </location>
</feature>
<dbReference type="GeneID" id="94291973"/>
<reference evidence="2 3" key="1">
    <citation type="submission" date="2021-02" db="EMBL/GenBank/DDBJ databases">
        <title>Porcisia hertigi Genome sequencing and assembly.</title>
        <authorList>
            <person name="Almutairi H."/>
            <person name="Gatherer D."/>
        </authorList>
    </citation>
    <scope>NUCLEOTIDE SEQUENCE [LARGE SCALE GENOMIC DNA]</scope>
    <source>
        <strain evidence="2 3">C119</strain>
    </source>
</reference>
<feature type="region of interest" description="Disordered" evidence="1">
    <location>
        <begin position="452"/>
        <end position="530"/>
    </location>
</feature>
<protein>
    <submittedName>
        <fullName evidence="2">Uncharacterized protein</fullName>
    </submittedName>
</protein>
<dbReference type="RefSeq" id="XP_067757602.1">
    <property type="nucleotide sequence ID" value="XM_067901896.1"/>
</dbReference>
<feature type="compositionally biased region" description="Basic and acidic residues" evidence="1">
    <location>
        <begin position="307"/>
        <end position="329"/>
    </location>
</feature>
<dbReference type="KEGG" id="phet:94291973"/>
<feature type="region of interest" description="Disordered" evidence="1">
    <location>
        <begin position="307"/>
        <end position="335"/>
    </location>
</feature>
<dbReference type="Proteomes" id="UP000674318">
    <property type="component" value="Unassembled WGS sequence"/>
</dbReference>